<dbReference type="InterPro" id="IPR001670">
    <property type="entry name" value="ADH_Fe/GldA"/>
</dbReference>
<keyword evidence="3" id="KW-0520">NAD</keyword>
<sequence>MENFIYYNPTKLMFGKGQLEGLKSELARYGKRVLLVYGGGSIKKNGLYDNVISALNEAEAEIFELSGVEPNPRLTTVKKGVDICQKEKIDFLLAVGGGSVIDCTKAIAAGAEYEGDVWDIISKKTTAQKALPFGTVLTLAATGSEMNPDSVITNWETNEKYVWGSSVTHPAFSILDPEHTYSVPENQTVYGMVDMMSHVFEQYFHNVKNTPLQDRMCFAVLQTVIETAPKLLEDLQSYEHRETILYAGTIALNGTLQMGYFGDWASHTIEHAVSAVYDIPHAGGLAILFPNWMRHTLDHNVERFKHLMLSMFDIETEGKTDRDIALEGIDKLSAFWTSLGAPSRLADYDIGEDQLDKIADIAAKEMEYGGFGNFMKLNRDDILSILKASL</sequence>
<feature type="domain" description="Fe-containing alcohol dehydrogenase-like C-terminal" evidence="6">
    <location>
        <begin position="188"/>
        <end position="389"/>
    </location>
</feature>
<comment type="similarity">
    <text evidence="1">Belongs to the iron-containing alcohol dehydrogenase family.</text>
</comment>
<dbReference type="CDD" id="cd08187">
    <property type="entry name" value="BDH"/>
    <property type="match status" value="1"/>
</dbReference>
<dbReference type="GO" id="GO:0008106">
    <property type="term" value="F:alcohol dehydrogenase (NADP+) activity"/>
    <property type="evidence" value="ECO:0007669"/>
    <property type="project" value="TreeGrafter"/>
</dbReference>
<keyword evidence="2" id="KW-0560">Oxidoreductase</keyword>
<dbReference type="Proteomes" id="UP000028091">
    <property type="component" value="Unassembled WGS sequence"/>
</dbReference>
<dbReference type="Pfam" id="PF00465">
    <property type="entry name" value="Fe-ADH"/>
    <property type="match status" value="1"/>
</dbReference>
<dbReference type="GO" id="GO:1990002">
    <property type="term" value="F:methylglyoxal reductase (NADPH) (acetol producing) activity"/>
    <property type="evidence" value="ECO:0007669"/>
    <property type="project" value="TreeGrafter"/>
</dbReference>
<evidence type="ECO:0000313" key="8">
    <source>
        <dbReference type="Proteomes" id="UP000028091"/>
    </source>
</evidence>
<evidence type="ECO:0000256" key="3">
    <source>
        <dbReference type="ARBA" id="ARBA00023027"/>
    </source>
</evidence>
<dbReference type="FunFam" id="1.20.1090.10:FF:000009">
    <property type="entry name" value="NADH-dependent butanol dehydrogenase"/>
    <property type="match status" value="1"/>
</dbReference>
<name>A0A081LGD8_9BACI</name>
<gene>
    <name evidence="7" type="ORF">BA70_01605</name>
</gene>
<dbReference type="PROSITE" id="PS00913">
    <property type="entry name" value="ADH_IRON_1"/>
    <property type="match status" value="1"/>
</dbReference>
<dbReference type="Gene3D" id="3.40.50.1970">
    <property type="match status" value="1"/>
</dbReference>
<evidence type="ECO:0000256" key="2">
    <source>
        <dbReference type="ARBA" id="ARBA00023002"/>
    </source>
</evidence>
<accession>A0A081LGD8</accession>
<evidence type="ECO:0000259" key="6">
    <source>
        <dbReference type="Pfam" id="PF25137"/>
    </source>
</evidence>
<dbReference type="PANTHER" id="PTHR43633">
    <property type="entry name" value="ALCOHOL DEHYDROGENASE YQHD"/>
    <property type="match status" value="1"/>
</dbReference>
<reference evidence="7 8" key="1">
    <citation type="submission" date="2012-09" db="EMBL/GenBank/DDBJ databases">
        <title>Genome Sequence of Bacillus sp. DW5-4.</title>
        <authorList>
            <person name="Lai Q."/>
            <person name="Liu Y."/>
            <person name="Shao Z."/>
        </authorList>
    </citation>
    <scope>NUCLEOTIDE SEQUENCE [LARGE SCALE GENOMIC DNA]</scope>
    <source>
        <strain evidence="7 8">DW5-4</strain>
    </source>
</reference>
<evidence type="ECO:0000256" key="1">
    <source>
        <dbReference type="ARBA" id="ARBA00007358"/>
    </source>
</evidence>
<dbReference type="SUPFAM" id="SSF56796">
    <property type="entry name" value="Dehydroquinate synthase-like"/>
    <property type="match status" value="1"/>
</dbReference>
<dbReference type="InterPro" id="IPR056798">
    <property type="entry name" value="ADH_Fe_C"/>
</dbReference>
<dbReference type="GO" id="GO:0005829">
    <property type="term" value="C:cytosol"/>
    <property type="evidence" value="ECO:0007669"/>
    <property type="project" value="TreeGrafter"/>
</dbReference>
<comment type="caution">
    <text evidence="7">The sequence shown here is derived from an EMBL/GenBank/DDBJ whole genome shotgun (WGS) entry which is preliminary data.</text>
</comment>
<dbReference type="eggNOG" id="COG1979">
    <property type="taxonomic scope" value="Bacteria"/>
</dbReference>
<evidence type="ECO:0000313" key="7">
    <source>
        <dbReference type="EMBL" id="KEP28314.1"/>
    </source>
</evidence>
<dbReference type="RefSeq" id="WP_034317237.1">
    <property type="nucleotide sequence ID" value="NZ_JAVIKA010000004.1"/>
</dbReference>
<dbReference type="OrthoDB" id="9801156at2"/>
<feature type="domain" description="Alcohol dehydrogenase iron-type/glycerol dehydrogenase GldA" evidence="5">
    <location>
        <begin position="9"/>
        <end position="177"/>
    </location>
</feature>
<dbReference type="PROSITE" id="PS00060">
    <property type="entry name" value="ADH_IRON_2"/>
    <property type="match status" value="1"/>
</dbReference>
<dbReference type="PANTHER" id="PTHR43633:SF1">
    <property type="entry name" value="ALCOHOL DEHYDROGENASE YQHD"/>
    <property type="match status" value="1"/>
</dbReference>
<dbReference type="InterPro" id="IPR044731">
    <property type="entry name" value="BDH-like"/>
</dbReference>
<dbReference type="Pfam" id="PF25137">
    <property type="entry name" value="ADH_Fe_C"/>
    <property type="match status" value="1"/>
</dbReference>
<keyword evidence="8" id="KW-1185">Reference proteome</keyword>
<dbReference type="EMBL" id="JOTP01000001">
    <property type="protein sequence ID" value="KEP28314.1"/>
    <property type="molecule type" value="Genomic_DNA"/>
</dbReference>
<dbReference type="AlphaFoldDB" id="A0A081LGD8"/>
<dbReference type="GO" id="GO:1990362">
    <property type="term" value="F:butanol dehydrogenase (NAD+) activity"/>
    <property type="evidence" value="ECO:0007669"/>
    <property type="project" value="InterPro"/>
</dbReference>
<proteinExistence type="inferred from homology"/>
<evidence type="ECO:0000256" key="4">
    <source>
        <dbReference type="ARBA" id="ARBA00060530"/>
    </source>
</evidence>
<dbReference type="Gene3D" id="1.20.1090.10">
    <property type="entry name" value="Dehydroquinate synthase-like - alpha domain"/>
    <property type="match status" value="1"/>
</dbReference>
<evidence type="ECO:0000259" key="5">
    <source>
        <dbReference type="Pfam" id="PF00465"/>
    </source>
</evidence>
<protein>
    <submittedName>
        <fullName evidence="7">Butanol dehydrogenase</fullName>
    </submittedName>
</protein>
<dbReference type="InterPro" id="IPR018211">
    <property type="entry name" value="ADH_Fe_CS"/>
</dbReference>
<dbReference type="FunFam" id="3.40.50.1970:FF:000003">
    <property type="entry name" value="Alcohol dehydrogenase, iron-containing"/>
    <property type="match status" value="1"/>
</dbReference>
<dbReference type="GO" id="GO:0046872">
    <property type="term" value="F:metal ion binding"/>
    <property type="evidence" value="ECO:0007669"/>
    <property type="project" value="InterPro"/>
</dbReference>
<comment type="pathway">
    <text evidence="4">Alcohol metabolism; butanol biosynthesis.</text>
</comment>
<organism evidence="7 8">
    <name type="scientific">Bacillus zhangzhouensis</name>
    <dbReference type="NCBI Taxonomy" id="1178540"/>
    <lineage>
        <taxon>Bacteria</taxon>
        <taxon>Bacillati</taxon>
        <taxon>Bacillota</taxon>
        <taxon>Bacilli</taxon>
        <taxon>Bacillales</taxon>
        <taxon>Bacillaceae</taxon>
        <taxon>Bacillus</taxon>
    </lineage>
</organism>